<accession>A0A7L5EAG2</accession>
<dbReference type="GO" id="GO:0016746">
    <property type="term" value="F:acyltransferase activity"/>
    <property type="evidence" value="ECO:0007669"/>
    <property type="project" value="UniProtKB-KW"/>
</dbReference>
<dbReference type="CDD" id="cd04647">
    <property type="entry name" value="LbH_MAT_like"/>
    <property type="match status" value="1"/>
</dbReference>
<protein>
    <submittedName>
        <fullName evidence="1">Acyltransferase</fullName>
    </submittedName>
</protein>
<evidence type="ECO:0000313" key="1">
    <source>
        <dbReference type="EMBL" id="QJD97366.1"/>
    </source>
</evidence>
<dbReference type="InterPro" id="IPR051159">
    <property type="entry name" value="Hexapeptide_acetyltransf"/>
</dbReference>
<dbReference type="InterPro" id="IPR001451">
    <property type="entry name" value="Hexapep"/>
</dbReference>
<keyword evidence="1" id="KW-0012">Acyltransferase</keyword>
<dbReference type="AlphaFoldDB" id="A0A7L5EAG2"/>
<organism evidence="1 2">
    <name type="scientific">Mucilaginibacter robiniae</name>
    <dbReference type="NCBI Taxonomy" id="2728022"/>
    <lineage>
        <taxon>Bacteria</taxon>
        <taxon>Pseudomonadati</taxon>
        <taxon>Bacteroidota</taxon>
        <taxon>Sphingobacteriia</taxon>
        <taxon>Sphingobacteriales</taxon>
        <taxon>Sphingobacteriaceae</taxon>
        <taxon>Mucilaginibacter</taxon>
    </lineage>
</organism>
<dbReference type="SUPFAM" id="SSF51161">
    <property type="entry name" value="Trimeric LpxA-like enzymes"/>
    <property type="match status" value="1"/>
</dbReference>
<dbReference type="Gene3D" id="2.160.10.10">
    <property type="entry name" value="Hexapeptide repeat proteins"/>
    <property type="match status" value="1"/>
</dbReference>
<keyword evidence="1" id="KW-0808">Transferase</keyword>
<dbReference type="Pfam" id="PF00132">
    <property type="entry name" value="Hexapep"/>
    <property type="match status" value="1"/>
</dbReference>
<dbReference type="Proteomes" id="UP000503278">
    <property type="component" value="Chromosome"/>
</dbReference>
<proteinExistence type="predicted"/>
<name>A0A7L5EAG2_9SPHI</name>
<evidence type="ECO:0000313" key="2">
    <source>
        <dbReference type="Proteomes" id="UP000503278"/>
    </source>
</evidence>
<dbReference type="RefSeq" id="WP_169609480.1">
    <property type="nucleotide sequence ID" value="NZ_CP051682.1"/>
</dbReference>
<gene>
    <name evidence="1" type="ORF">HH214_16570</name>
</gene>
<keyword evidence="2" id="KW-1185">Reference proteome</keyword>
<sequence length="186" mass="21073">MLLKLHEYFYKKINNLKRAQLFNDKRYNVQVASSFKFNFHLSQFTIKANGAFVAAKNVVFREYCSILIGDKAQLTLGENVFFNRYSSINCFGTITIGDNSIFGEGVKLYDHNHQFRASDRPIWDQGYKIGSITIGKNCWVGANVTILNNVTIGDNVVIGAGCLIYKDVPSNCIVKNKVDHLVEAYR</sequence>
<dbReference type="PANTHER" id="PTHR23416">
    <property type="entry name" value="SIALIC ACID SYNTHASE-RELATED"/>
    <property type="match status" value="1"/>
</dbReference>
<dbReference type="KEGG" id="mrob:HH214_16570"/>
<dbReference type="InterPro" id="IPR011004">
    <property type="entry name" value="Trimer_LpxA-like_sf"/>
</dbReference>
<dbReference type="EMBL" id="CP051682">
    <property type="protein sequence ID" value="QJD97366.1"/>
    <property type="molecule type" value="Genomic_DNA"/>
</dbReference>
<reference evidence="1 2" key="1">
    <citation type="submission" date="2020-04" db="EMBL/GenBank/DDBJ databases">
        <title>Genome sequencing of novel species.</title>
        <authorList>
            <person name="Heo J."/>
            <person name="Kim S.-J."/>
            <person name="Kim J.-S."/>
            <person name="Hong S.-B."/>
            <person name="Kwon S.-W."/>
        </authorList>
    </citation>
    <scope>NUCLEOTIDE SEQUENCE [LARGE SCALE GENOMIC DNA]</scope>
    <source>
        <strain evidence="1 2">F39-2</strain>
    </source>
</reference>